<keyword evidence="1" id="KW-0732">Signal</keyword>
<accession>A0A3S4GS26</accession>
<feature type="signal peptide" evidence="1">
    <location>
        <begin position="1"/>
        <end position="23"/>
    </location>
</feature>
<dbReference type="AlphaFoldDB" id="A0A3S4GS26"/>
<protein>
    <submittedName>
        <fullName evidence="2">Uncharacterized protein</fullName>
    </submittedName>
</protein>
<evidence type="ECO:0000313" key="3">
    <source>
        <dbReference type="Proteomes" id="UP000270743"/>
    </source>
</evidence>
<dbReference type="OrthoDB" id="235631at2"/>
<name>A0A3S4GS26_9RHOB</name>
<dbReference type="RefSeq" id="WP_126155163.1">
    <property type="nucleotide sequence ID" value="NZ_UZWE01000037.1"/>
</dbReference>
<dbReference type="EMBL" id="UZWE01000037">
    <property type="protein sequence ID" value="VDS09526.1"/>
    <property type="molecule type" value="Genomic_DNA"/>
</dbReference>
<organism evidence="2 3">
    <name type="scientific">Paracoccus haematequi</name>
    <dbReference type="NCBI Taxonomy" id="2491866"/>
    <lineage>
        <taxon>Bacteria</taxon>
        <taxon>Pseudomonadati</taxon>
        <taxon>Pseudomonadota</taxon>
        <taxon>Alphaproteobacteria</taxon>
        <taxon>Rhodobacterales</taxon>
        <taxon>Paracoccaceae</taxon>
        <taxon>Paracoccus</taxon>
    </lineage>
</organism>
<proteinExistence type="predicted"/>
<reference evidence="2 3" key="1">
    <citation type="submission" date="2018-12" db="EMBL/GenBank/DDBJ databases">
        <authorList>
            <person name="Criscuolo A."/>
        </authorList>
    </citation>
    <scope>NUCLEOTIDE SEQUENCE [LARGE SCALE GENOMIC DNA]</scope>
    <source>
        <strain evidence="2">ACIP1116241</strain>
    </source>
</reference>
<dbReference type="Proteomes" id="UP000270743">
    <property type="component" value="Unassembled WGS sequence"/>
</dbReference>
<sequence>MRRKQIFGTALAALVLAGAAAVAGWQGLQTCGWIDRALARSGCLGTVRFDGVKLSYKSTAQPMGDGRVVIEADMLTADGWRPGLIVLDPVTGDEGGRYPLPLSGGT</sequence>
<keyword evidence="3" id="KW-1185">Reference proteome</keyword>
<feature type="chain" id="PRO_5018782490" evidence="1">
    <location>
        <begin position="24"/>
        <end position="106"/>
    </location>
</feature>
<evidence type="ECO:0000313" key="2">
    <source>
        <dbReference type="EMBL" id="VDS09526.1"/>
    </source>
</evidence>
<gene>
    <name evidence="2" type="ORF">PARHAE_02729</name>
</gene>
<evidence type="ECO:0000256" key="1">
    <source>
        <dbReference type="SAM" id="SignalP"/>
    </source>
</evidence>